<name>A0A239AUZ3_9BACT</name>
<evidence type="ECO:0000256" key="1">
    <source>
        <dbReference type="SAM" id="MobiDB-lite"/>
    </source>
</evidence>
<dbReference type="Proteomes" id="UP000198324">
    <property type="component" value="Unassembled WGS sequence"/>
</dbReference>
<reference evidence="2 3" key="1">
    <citation type="submission" date="2017-06" db="EMBL/GenBank/DDBJ databases">
        <authorList>
            <person name="Kim H.J."/>
            <person name="Triplett B.A."/>
        </authorList>
    </citation>
    <scope>NUCLEOTIDE SEQUENCE [LARGE SCALE GENOMIC DNA]</scope>
    <source>
        <strain evidence="2 3">DSM 13116</strain>
    </source>
</reference>
<protein>
    <recommendedName>
        <fullName evidence="4">Helix-turn-helix domain-containing protein</fullName>
    </recommendedName>
</protein>
<feature type="region of interest" description="Disordered" evidence="1">
    <location>
        <begin position="1"/>
        <end position="33"/>
    </location>
</feature>
<dbReference type="EMBL" id="FZOC01000004">
    <property type="protein sequence ID" value="SNR99535.1"/>
    <property type="molecule type" value="Genomic_DNA"/>
</dbReference>
<proteinExistence type="predicted"/>
<evidence type="ECO:0000313" key="2">
    <source>
        <dbReference type="EMBL" id="SNR99535.1"/>
    </source>
</evidence>
<sequence>MTSKDKSTRPLANSTMSAYDQRGAASAPRGGPVPKIKGFLNVPQVAERLGLWDTRVHALIKSGLLVPDLVDGCFAYFKSRTITNFLKTRRTSAGMPAGARTAKTKGYPTCPACSGPSRKWTAYAGKQRWRCVDCKKVFYAGGDETLPVVEKEDVG</sequence>
<organism evidence="2 3">
    <name type="scientific">Humidesulfovibrio mexicanus</name>
    <dbReference type="NCBI Taxonomy" id="147047"/>
    <lineage>
        <taxon>Bacteria</taxon>
        <taxon>Pseudomonadati</taxon>
        <taxon>Thermodesulfobacteriota</taxon>
        <taxon>Desulfovibrionia</taxon>
        <taxon>Desulfovibrionales</taxon>
        <taxon>Desulfovibrionaceae</taxon>
        <taxon>Humidesulfovibrio</taxon>
    </lineage>
</organism>
<dbReference type="AlphaFoldDB" id="A0A239AUZ3"/>
<evidence type="ECO:0000313" key="3">
    <source>
        <dbReference type="Proteomes" id="UP000198324"/>
    </source>
</evidence>
<gene>
    <name evidence="2" type="ORF">SAMN04488503_2244</name>
</gene>
<keyword evidence="3" id="KW-1185">Reference proteome</keyword>
<evidence type="ECO:0008006" key="4">
    <source>
        <dbReference type="Google" id="ProtNLM"/>
    </source>
</evidence>
<accession>A0A239AUZ3</accession>